<keyword evidence="6 15" id="KW-0028">Amino-acid biosynthesis</keyword>
<reference evidence="18" key="1">
    <citation type="submission" date="2018-05" db="EMBL/GenBank/DDBJ databases">
        <authorList>
            <person name="Liu B.-T."/>
        </authorList>
    </citation>
    <scope>NUCLEOTIDE SEQUENCE [LARGE SCALE GENOMIC DNA]</scope>
    <source>
        <strain evidence="18">WD6-1</strain>
    </source>
</reference>
<evidence type="ECO:0000256" key="4">
    <source>
        <dbReference type="ARBA" id="ARBA00011921"/>
    </source>
</evidence>
<dbReference type="InterPro" id="IPR005941">
    <property type="entry name" value="DapE_proteobac"/>
</dbReference>
<feature type="domain" description="Peptidase M20 dimerisation" evidence="16">
    <location>
        <begin position="182"/>
        <end position="283"/>
    </location>
</feature>
<evidence type="ECO:0000256" key="12">
    <source>
        <dbReference type="ARBA" id="ARBA00023285"/>
    </source>
</evidence>
<feature type="active site" evidence="15">
    <location>
        <position position="75"/>
    </location>
</feature>
<evidence type="ECO:0000313" key="18">
    <source>
        <dbReference type="Proteomes" id="UP000245168"/>
    </source>
</evidence>
<dbReference type="InterPro" id="IPR002933">
    <property type="entry name" value="Peptidase_M20"/>
</dbReference>
<feature type="active site" description="Proton acceptor" evidence="15">
    <location>
        <position position="140"/>
    </location>
</feature>
<comment type="pathway">
    <text evidence="1 15">Amino-acid biosynthesis; L-lysine biosynthesis via DAP pathway; LL-2,6-diaminopimelate from (S)-tetrahydrodipicolinate (succinylase route): step 3/3.</text>
</comment>
<feature type="binding site" evidence="15">
    <location>
        <position position="106"/>
    </location>
    <ligand>
        <name>Zn(2+)</name>
        <dbReference type="ChEBI" id="CHEBI:29105"/>
        <label>1</label>
    </ligand>
</feature>
<name>A0A2U2BXQ6_9PROT</name>
<evidence type="ECO:0000256" key="7">
    <source>
        <dbReference type="ARBA" id="ARBA00022723"/>
    </source>
</evidence>
<dbReference type="PANTHER" id="PTHR43808">
    <property type="entry name" value="ACETYLORNITHINE DEACETYLASE"/>
    <property type="match status" value="1"/>
</dbReference>
<dbReference type="RefSeq" id="WP_109252069.1">
    <property type="nucleotide sequence ID" value="NZ_QEXV01000001.1"/>
</dbReference>
<evidence type="ECO:0000256" key="14">
    <source>
        <dbReference type="ARBA" id="ARBA00051301"/>
    </source>
</evidence>
<evidence type="ECO:0000256" key="15">
    <source>
        <dbReference type="HAMAP-Rule" id="MF_01690"/>
    </source>
</evidence>
<dbReference type="InterPro" id="IPR011650">
    <property type="entry name" value="Peptidase_M20_dimer"/>
</dbReference>
<dbReference type="UniPathway" id="UPA00034">
    <property type="reaction ID" value="UER00021"/>
</dbReference>
<feature type="binding site" evidence="15">
    <location>
        <position position="106"/>
    </location>
    <ligand>
        <name>Zn(2+)</name>
        <dbReference type="ChEBI" id="CHEBI:29105"/>
        <label>2</label>
    </ligand>
</feature>
<feature type="binding site" evidence="15">
    <location>
        <position position="141"/>
    </location>
    <ligand>
        <name>Zn(2+)</name>
        <dbReference type="ChEBI" id="CHEBI:29105"/>
        <label>2</label>
    </ligand>
</feature>
<dbReference type="GO" id="GO:0009014">
    <property type="term" value="F:succinyl-diaminopimelate desuccinylase activity"/>
    <property type="evidence" value="ECO:0007669"/>
    <property type="project" value="UniProtKB-UniRule"/>
</dbReference>
<dbReference type="GO" id="GO:0008777">
    <property type="term" value="F:acetylornithine deacetylase activity"/>
    <property type="evidence" value="ECO:0007669"/>
    <property type="project" value="TreeGrafter"/>
</dbReference>
<accession>A0A2U2BXQ6</accession>
<evidence type="ECO:0000256" key="3">
    <source>
        <dbReference type="ARBA" id="ARBA00011738"/>
    </source>
</evidence>
<dbReference type="HAMAP" id="MF_01690">
    <property type="entry name" value="DapE"/>
    <property type="match status" value="1"/>
</dbReference>
<dbReference type="PROSITE" id="PS00759">
    <property type="entry name" value="ARGE_DAPE_CPG2_2"/>
    <property type="match status" value="1"/>
</dbReference>
<dbReference type="InterPro" id="IPR001261">
    <property type="entry name" value="ArgE/DapE_CS"/>
</dbReference>
<comment type="subunit">
    <text evidence="3 15">Homodimer.</text>
</comment>
<dbReference type="Proteomes" id="UP000245168">
    <property type="component" value="Unassembled WGS sequence"/>
</dbReference>
<dbReference type="CDD" id="cd03891">
    <property type="entry name" value="M20_DapE_proteobac"/>
    <property type="match status" value="1"/>
</dbReference>
<dbReference type="GO" id="GO:0006526">
    <property type="term" value="P:L-arginine biosynthetic process"/>
    <property type="evidence" value="ECO:0007669"/>
    <property type="project" value="TreeGrafter"/>
</dbReference>
<sequence length="389" mass="41621">MNTSRPDPADPVALARRLIRAPSVTPEDAGALDALEAALAPLGFACARHRFGEVDNLYARLGDRAPVFCFAGHTDVVPPGDAEAWSEPPFEAAVKDGVLWGRGAADMKSAIAAFVAAVARYRGAHGEPPGSIALLITGDEEGPAEDGTKKLLAAVTEQGERFDHCLVGEPTNPSALGETIKIGRRGSLNGVITVTGRQGHVAYPEKAENPIPPLMDLLSRLTARTLDEGAPHFQHSNLEITSIDVDNPAHNVIPGRARAKFNIRFNTRHAGADLKRWIADEAAAVRSHFMGEIDLDLRVTGEAFLTRPGPFTDLLKEAVAAETGREPALTTGGGTSDARFIKDYAPVAEFGLVGATMHQVDERVAVADIEALTRVYQRVLERYFEVFAG</sequence>
<evidence type="ECO:0000256" key="6">
    <source>
        <dbReference type="ARBA" id="ARBA00022605"/>
    </source>
</evidence>
<comment type="catalytic activity">
    <reaction evidence="14 15">
        <text>N-succinyl-(2S,6S)-2,6-diaminopimelate + H2O = (2S,6S)-2,6-diaminopimelate + succinate</text>
        <dbReference type="Rhea" id="RHEA:22608"/>
        <dbReference type="ChEBI" id="CHEBI:15377"/>
        <dbReference type="ChEBI" id="CHEBI:30031"/>
        <dbReference type="ChEBI" id="CHEBI:57609"/>
        <dbReference type="ChEBI" id="CHEBI:58087"/>
        <dbReference type="EC" id="3.5.1.18"/>
    </reaction>
</comment>
<comment type="similarity">
    <text evidence="2 15">Belongs to the peptidase M20A family. DapE subfamily.</text>
</comment>
<evidence type="ECO:0000256" key="11">
    <source>
        <dbReference type="ARBA" id="ARBA00023154"/>
    </source>
</evidence>
<dbReference type="EC" id="3.5.1.18" evidence="4 15"/>
<dbReference type="InterPro" id="IPR050072">
    <property type="entry name" value="Peptidase_M20A"/>
</dbReference>
<dbReference type="PANTHER" id="PTHR43808:SF31">
    <property type="entry name" value="N-ACETYL-L-CITRULLINE DEACETYLASE"/>
    <property type="match status" value="1"/>
</dbReference>
<feature type="binding site" evidence="15">
    <location>
        <position position="73"/>
    </location>
    <ligand>
        <name>Zn(2+)</name>
        <dbReference type="ChEBI" id="CHEBI:29105"/>
        <label>1</label>
    </ligand>
</feature>
<keyword evidence="12 15" id="KW-0170">Cobalt</keyword>
<gene>
    <name evidence="15" type="primary">dapE</name>
    <name evidence="17" type="ORF">DDZ18_04175</name>
</gene>
<keyword evidence="9 15" id="KW-0862">Zinc</keyword>
<keyword evidence="11 15" id="KW-0457">Lysine biosynthesis</keyword>
<keyword evidence="7 15" id="KW-0479">Metal-binding</keyword>
<keyword evidence="10 15" id="KW-0220">Diaminopimelate biosynthesis</keyword>
<feature type="binding site" evidence="15">
    <location>
        <position position="169"/>
    </location>
    <ligand>
        <name>Zn(2+)</name>
        <dbReference type="ChEBI" id="CHEBI:29105"/>
        <label>1</label>
    </ligand>
</feature>
<dbReference type="GO" id="GO:0009089">
    <property type="term" value="P:lysine biosynthetic process via diaminopimelate"/>
    <property type="evidence" value="ECO:0007669"/>
    <property type="project" value="UniProtKB-UniRule"/>
</dbReference>
<dbReference type="OrthoDB" id="9809784at2"/>
<protein>
    <recommendedName>
        <fullName evidence="5 15">Succinyl-diaminopimelate desuccinylase</fullName>
        <shortName evidence="15">SDAP desuccinylase</shortName>
        <ecNumber evidence="4 15">3.5.1.18</ecNumber>
    </recommendedName>
    <alternativeName>
        <fullName evidence="13 15">N-succinyl-LL-2,6-diaminoheptanedioate amidohydrolase</fullName>
    </alternativeName>
</protein>
<dbReference type="EMBL" id="QEXV01000001">
    <property type="protein sequence ID" value="PWE18795.1"/>
    <property type="molecule type" value="Genomic_DNA"/>
</dbReference>
<comment type="function">
    <text evidence="15">Catalyzes the hydrolysis of N-succinyl-L,L-diaminopimelic acid (SDAP), forming succinate and LL-2,6-diaminopimelate (DAP), an intermediate involved in the bacterial biosynthesis of lysine and meso-diaminopimelic acid, an essential component of bacterial cell walls.</text>
</comment>
<dbReference type="GO" id="GO:0050897">
    <property type="term" value="F:cobalt ion binding"/>
    <property type="evidence" value="ECO:0007669"/>
    <property type="project" value="UniProtKB-UniRule"/>
</dbReference>
<evidence type="ECO:0000256" key="10">
    <source>
        <dbReference type="ARBA" id="ARBA00022915"/>
    </source>
</evidence>
<dbReference type="GO" id="GO:0019877">
    <property type="term" value="P:diaminopimelate biosynthetic process"/>
    <property type="evidence" value="ECO:0007669"/>
    <property type="project" value="UniProtKB-UniRule"/>
</dbReference>
<evidence type="ECO:0000256" key="9">
    <source>
        <dbReference type="ARBA" id="ARBA00022833"/>
    </source>
</evidence>
<dbReference type="NCBIfam" id="NF009557">
    <property type="entry name" value="PRK13009.1"/>
    <property type="match status" value="1"/>
</dbReference>
<evidence type="ECO:0000256" key="13">
    <source>
        <dbReference type="ARBA" id="ARBA00031891"/>
    </source>
</evidence>
<dbReference type="NCBIfam" id="TIGR01246">
    <property type="entry name" value="dapE_proteo"/>
    <property type="match status" value="1"/>
</dbReference>
<dbReference type="AlphaFoldDB" id="A0A2U2BXQ6"/>
<feature type="binding site" evidence="15">
    <location>
        <position position="358"/>
    </location>
    <ligand>
        <name>Zn(2+)</name>
        <dbReference type="ChEBI" id="CHEBI:29105"/>
        <label>2</label>
    </ligand>
</feature>
<dbReference type="SUPFAM" id="SSF55031">
    <property type="entry name" value="Bacterial exopeptidase dimerisation domain"/>
    <property type="match status" value="1"/>
</dbReference>
<proteinExistence type="inferred from homology"/>
<keyword evidence="18" id="KW-1185">Reference proteome</keyword>
<evidence type="ECO:0000313" key="17">
    <source>
        <dbReference type="EMBL" id="PWE18795.1"/>
    </source>
</evidence>
<evidence type="ECO:0000256" key="8">
    <source>
        <dbReference type="ARBA" id="ARBA00022801"/>
    </source>
</evidence>
<dbReference type="Pfam" id="PF01546">
    <property type="entry name" value="Peptidase_M20"/>
    <property type="match status" value="1"/>
</dbReference>
<dbReference type="SUPFAM" id="SSF53187">
    <property type="entry name" value="Zn-dependent exopeptidases"/>
    <property type="match status" value="1"/>
</dbReference>
<organism evidence="17 18">
    <name type="scientific">Marinicauda salina</name>
    <dbReference type="NCBI Taxonomy" id="2135793"/>
    <lineage>
        <taxon>Bacteria</taxon>
        <taxon>Pseudomonadati</taxon>
        <taxon>Pseudomonadota</taxon>
        <taxon>Alphaproteobacteria</taxon>
        <taxon>Maricaulales</taxon>
        <taxon>Maricaulaceae</taxon>
        <taxon>Marinicauda</taxon>
    </lineage>
</organism>
<evidence type="ECO:0000256" key="2">
    <source>
        <dbReference type="ARBA" id="ARBA00006746"/>
    </source>
</evidence>
<evidence type="ECO:0000256" key="5">
    <source>
        <dbReference type="ARBA" id="ARBA00022391"/>
    </source>
</evidence>
<dbReference type="InterPro" id="IPR036264">
    <property type="entry name" value="Bact_exopeptidase_dim_dom"/>
</dbReference>
<comment type="caution">
    <text evidence="17">The sequence shown here is derived from an EMBL/GenBank/DDBJ whole genome shotgun (WGS) entry which is preliminary data.</text>
</comment>
<comment type="cofactor">
    <cofactor evidence="15">
        <name>Zn(2+)</name>
        <dbReference type="ChEBI" id="CHEBI:29105"/>
    </cofactor>
    <cofactor evidence="15">
        <name>Co(2+)</name>
        <dbReference type="ChEBI" id="CHEBI:48828"/>
    </cofactor>
    <text evidence="15">Binds 2 Zn(2+) or Co(2+) ions per subunit.</text>
</comment>
<dbReference type="GO" id="GO:0008270">
    <property type="term" value="F:zinc ion binding"/>
    <property type="evidence" value="ECO:0007669"/>
    <property type="project" value="UniProtKB-UniRule"/>
</dbReference>
<evidence type="ECO:0000259" key="16">
    <source>
        <dbReference type="Pfam" id="PF07687"/>
    </source>
</evidence>
<dbReference type="Pfam" id="PF07687">
    <property type="entry name" value="M20_dimer"/>
    <property type="match status" value="1"/>
</dbReference>
<dbReference type="Gene3D" id="3.40.630.10">
    <property type="entry name" value="Zn peptidases"/>
    <property type="match status" value="2"/>
</dbReference>
<keyword evidence="8 15" id="KW-0378">Hydrolase</keyword>
<evidence type="ECO:0000256" key="1">
    <source>
        <dbReference type="ARBA" id="ARBA00005130"/>
    </source>
</evidence>